<organism evidence="2 3">
    <name type="scientific">Ruania alkalisoli</name>
    <dbReference type="NCBI Taxonomy" id="2779775"/>
    <lineage>
        <taxon>Bacteria</taxon>
        <taxon>Bacillati</taxon>
        <taxon>Actinomycetota</taxon>
        <taxon>Actinomycetes</taxon>
        <taxon>Micrococcales</taxon>
        <taxon>Ruaniaceae</taxon>
        <taxon>Ruania</taxon>
    </lineage>
</organism>
<dbReference type="EMBL" id="CP063169">
    <property type="protein sequence ID" value="QOR72141.1"/>
    <property type="molecule type" value="Genomic_DNA"/>
</dbReference>
<keyword evidence="3" id="KW-1185">Reference proteome</keyword>
<reference evidence="2 3" key="1">
    <citation type="submission" date="2020-10" db="EMBL/GenBank/DDBJ databases">
        <title>Haloactinobacterium sp. RN3S43, a bacterium isolated from saline soil.</title>
        <authorList>
            <person name="Sun J.-Q."/>
        </authorList>
    </citation>
    <scope>NUCLEOTIDE SEQUENCE [LARGE SCALE GENOMIC DNA]</scope>
    <source>
        <strain evidence="2 3">RN3S43</strain>
    </source>
</reference>
<dbReference type="RefSeq" id="WP_193498783.1">
    <property type="nucleotide sequence ID" value="NZ_CP063169.1"/>
</dbReference>
<feature type="domain" description="DUF58" evidence="1">
    <location>
        <begin position="185"/>
        <end position="264"/>
    </location>
</feature>
<dbReference type="Proteomes" id="UP000593758">
    <property type="component" value="Chromosome"/>
</dbReference>
<dbReference type="AlphaFoldDB" id="A0A7M1SXA8"/>
<sequence>MRPTARGAGLLLAGAGLAFLASAMRSPEIATLAALALAAPVVSLLWLMVLRIIGHVPGLTRTFEPRRPHAGEPVQVRLSTGGAGTDAWTSLRERIPTGLNREQTDSTGYMVRPTLRGIYRVGPAVVVQTDPLRLARSRYSAHGQDDLIVWPPLTDLGPLVRAWADRVSTHARAGRPDRTPDDLTLREYRPGDDLRRVHWRASARHGELLTRQDEPTQDHLAHLLLDLGPPEPAHPGTSTEWLVAATASITVALIDYGFRVHISATWSRTERSHGMGSTTLADTATALDLYARARHSTSPVVPAEPGAAFCLVALRAPTAQTASALSAWPGRRVALLTDDRHGTAGTLADAGWAVRVGGPDTPVDDVWAELLGSQG</sequence>
<dbReference type="Pfam" id="PF01882">
    <property type="entry name" value="DUF58"/>
    <property type="match status" value="1"/>
</dbReference>
<gene>
    <name evidence="2" type="ORF">IM660_07875</name>
</gene>
<name>A0A7M1SXA8_9MICO</name>
<dbReference type="InterPro" id="IPR002881">
    <property type="entry name" value="DUF58"/>
</dbReference>
<evidence type="ECO:0000313" key="2">
    <source>
        <dbReference type="EMBL" id="QOR72141.1"/>
    </source>
</evidence>
<protein>
    <submittedName>
        <fullName evidence="2">DUF58 domain-containing protein</fullName>
    </submittedName>
</protein>
<dbReference type="PANTHER" id="PTHR34351:SF1">
    <property type="entry name" value="SLR1927 PROTEIN"/>
    <property type="match status" value="1"/>
</dbReference>
<evidence type="ECO:0000313" key="3">
    <source>
        <dbReference type="Proteomes" id="UP000593758"/>
    </source>
</evidence>
<proteinExistence type="predicted"/>
<dbReference type="KEGG" id="halt:IM660_07875"/>
<evidence type="ECO:0000259" key="1">
    <source>
        <dbReference type="Pfam" id="PF01882"/>
    </source>
</evidence>
<dbReference type="PANTHER" id="PTHR34351">
    <property type="entry name" value="SLR1927 PROTEIN-RELATED"/>
    <property type="match status" value="1"/>
</dbReference>
<accession>A0A7M1SXA8</accession>